<proteinExistence type="predicted"/>
<evidence type="ECO:0000313" key="1">
    <source>
        <dbReference type="EMBL" id="SEH85421.1"/>
    </source>
</evidence>
<dbReference type="RefSeq" id="WP_220096826.1">
    <property type="nucleotide sequence ID" value="NZ_LT629971.1"/>
</dbReference>
<organism evidence="1 2">
    <name type="scientific">Mycolicibacterium rutilum</name>
    <name type="common">Mycobacterium rutilum</name>
    <dbReference type="NCBI Taxonomy" id="370526"/>
    <lineage>
        <taxon>Bacteria</taxon>
        <taxon>Bacillati</taxon>
        <taxon>Actinomycetota</taxon>
        <taxon>Actinomycetes</taxon>
        <taxon>Mycobacteriales</taxon>
        <taxon>Mycobacteriaceae</taxon>
        <taxon>Mycolicibacterium</taxon>
    </lineage>
</organism>
<gene>
    <name evidence="1" type="ORF">SAMN04489835_4914</name>
</gene>
<sequence length="181" mass="19178">MATRSSTDDVVLTDGDRDGRVNRHQLTVLAADLADVVGLAGGWLFDRACAGWDVTVRVDGCRDARALTILGADPAGSITDELFSAPTDGALAVSATLLREDARVRAYAFETARRGDVEVMAWGVDLPDGLRGRIDPSPHQLSVAARAFKARALAAAELTGSVSATETLFDLRAEVRRLATV</sequence>
<accession>A0A1H6LAV8</accession>
<keyword evidence="2" id="KW-1185">Reference proteome</keyword>
<reference evidence="2" key="1">
    <citation type="submission" date="2016-10" db="EMBL/GenBank/DDBJ databases">
        <authorList>
            <person name="Varghese N."/>
            <person name="Submissions S."/>
        </authorList>
    </citation>
    <scope>NUCLEOTIDE SEQUENCE [LARGE SCALE GENOMIC DNA]</scope>
    <source>
        <strain evidence="2">DSM 45405</strain>
    </source>
</reference>
<name>A0A1H6LAV8_MYCRU</name>
<evidence type="ECO:0000313" key="2">
    <source>
        <dbReference type="Proteomes" id="UP000182915"/>
    </source>
</evidence>
<dbReference type="Proteomes" id="UP000182915">
    <property type="component" value="Chromosome I"/>
</dbReference>
<dbReference type="AlphaFoldDB" id="A0A1H6LAV8"/>
<protein>
    <submittedName>
        <fullName evidence="1">Uncharacterized protein</fullName>
    </submittedName>
</protein>
<dbReference type="EMBL" id="LT629971">
    <property type="protein sequence ID" value="SEH85421.1"/>
    <property type="molecule type" value="Genomic_DNA"/>
</dbReference>